<reference evidence="1 2" key="1">
    <citation type="submission" date="2018-08" db="EMBL/GenBank/DDBJ databases">
        <title>Henriciella mobilis sp. nov., isolated from seawater.</title>
        <authorList>
            <person name="Cheng H."/>
            <person name="Wu Y.-H."/>
            <person name="Xu X.-W."/>
            <person name="Guo L.-L."/>
        </authorList>
    </citation>
    <scope>NUCLEOTIDE SEQUENCE [LARGE SCALE GENOMIC DNA]</scope>
    <source>
        <strain evidence="1 2">CCUG67844</strain>
    </source>
</reference>
<dbReference type="EMBL" id="QWGA01000003">
    <property type="protein sequence ID" value="RIJ31318.1"/>
    <property type="molecule type" value="Genomic_DNA"/>
</dbReference>
<dbReference type="AlphaFoldDB" id="A0A399RJ75"/>
<protein>
    <submittedName>
        <fullName evidence="1">Uncharacterized protein</fullName>
    </submittedName>
</protein>
<keyword evidence="2" id="KW-1185">Reference proteome</keyword>
<proteinExistence type="predicted"/>
<dbReference type="Proteomes" id="UP000265845">
    <property type="component" value="Unassembled WGS sequence"/>
</dbReference>
<sequence length="98" mass="11254">MLRSLPRLKLSPRGRSRSGMIAVKGIQGRHLPTMRWQTQAGLKRQKKELAILNRRFTTGAPTPIWMQGQQVVTTARLLSPTRPEIVRTMRPIRTLRES</sequence>
<organism evidence="1 2">
    <name type="scientific">Henriciella algicola</name>
    <dbReference type="NCBI Taxonomy" id="1608422"/>
    <lineage>
        <taxon>Bacteria</taxon>
        <taxon>Pseudomonadati</taxon>
        <taxon>Pseudomonadota</taxon>
        <taxon>Alphaproteobacteria</taxon>
        <taxon>Hyphomonadales</taxon>
        <taxon>Hyphomonadaceae</taxon>
        <taxon>Henriciella</taxon>
    </lineage>
</organism>
<evidence type="ECO:0000313" key="2">
    <source>
        <dbReference type="Proteomes" id="UP000265845"/>
    </source>
</evidence>
<evidence type="ECO:0000313" key="1">
    <source>
        <dbReference type="EMBL" id="RIJ31318.1"/>
    </source>
</evidence>
<comment type="caution">
    <text evidence="1">The sequence shown here is derived from an EMBL/GenBank/DDBJ whole genome shotgun (WGS) entry which is preliminary data.</text>
</comment>
<accession>A0A399RJ75</accession>
<name>A0A399RJ75_9PROT</name>
<gene>
    <name evidence="1" type="ORF">D1222_03390</name>
</gene>